<dbReference type="CDD" id="cd17355">
    <property type="entry name" value="MFS_YcxA_like"/>
    <property type="match status" value="1"/>
</dbReference>
<feature type="transmembrane region" description="Helical" evidence="6">
    <location>
        <begin position="76"/>
        <end position="95"/>
    </location>
</feature>
<proteinExistence type="predicted"/>
<dbReference type="InterPro" id="IPR020846">
    <property type="entry name" value="MFS_dom"/>
</dbReference>
<feature type="transmembrane region" description="Helical" evidence="6">
    <location>
        <begin position="345"/>
        <end position="367"/>
    </location>
</feature>
<dbReference type="InterPro" id="IPR036259">
    <property type="entry name" value="MFS_trans_sf"/>
</dbReference>
<feature type="transmembrane region" description="Helical" evidence="6">
    <location>
        <begin position="286"/>
        <end position="305"/>
    </location>
</feature>
<feature type="transmembrane region" description="Helical" evidence="6">
    <location>
        <begin position="221"/>
        <end position="244"/>
    </location>
</feature>
<reference evidence="9" key="1">
    <citation type="submission" date="2017-11" db="EMBL/GenBank/DDBJ databases">
        <title>Complete Genome Sequence of Kyrpidia sp. Strain EA-1, a thermophilic, hydrogen-oxidizing Bacterium, isolated from the Azores.</title>
        <authorList>
            <person name="Reiner J.E."/>
            <person name="Lapp C.J."/>
            <person name="Bunk B."/>
            <person name="Gescher J."/>
        </authorList>
    </citation>
    <scope>NUCLEOTIDE SEQUENCE [LARGE SCALE GENOMIC DNA]</scope>
    <source>
        <strain evidence="9">EA-1</strain>
    </source>
</reference>
<comment type="subcellular location">
    <subcellularLocation>
        <location evidence="1">Cell membrane</location>
        <topology evidence="1">Multi-pass membrane protein</topology>
    </subcellularLocation>
</comment>
<dbReference type="InterPro" id="IPR011701">
    <property type="entry name" value="MFS"/>
</dbReference>
<dbReference type="Pfam" id="PF07690">
    <property type="entry name" value="MFS_1"/>
    <property type="match status" value="1"/>
</dbReference>
<feature type="transmembrane region" description="Helical" evidence="6">
    <location>
        <begin position="311"/>
        <end position="333"/>
    </location>
</feature>
<feature type="transmembrane region" description="Helical" evidence="6">
    <location>
        <begin position="373"/>
        <end position="395"/>
    </location>
</feature>
<accession>A0A2K8N7F3</accession>
<dbReference type="GO" id="GO:0005886">
    <property type="term" value="C:plasma membrane"/>
    <property type="evidence" value="ECO:0007669"/>
    <property type="project" value="UniProtKB-SubCell"/>
</dbReference>
<evidence type="ECO:0000313" key="9">
    <source>
        <dbReference type="Proteomes" id="UP000231932"/>
    </source>
</evidence>
<feature type="transmembrane region" description="Helical" evidence="6">
    <location>
        <begin position="101"/>
        <end position="129"/>
    </location>
</feature>
<protein>
    <submittedName>
        <fullName evidence="8">MFS transporter</fullName>
    </submittedName>
</protein>
<keyword evidence="2" id="KW-0813">Transport</keyword>
<evidence type="ECO:0000256" key="5">
    <source>
        <dbReference type="ARBA" id="ARBA00023136"/>
    </source>
</evidence>
<feature type="transmembrane region" description="Helical" evidence="6">
    <location>
        <begin position="12"/>
        <end position="32"/>
    </location>
</feature>
<name>A0A2K8N7F3_9BACL</name>
<sequence length="410" mass="44233">MNRPFLGPRVVFVSFLTLIGAFGLNLTAGQFFSPLHGIYGWSLTTLSLAVSLNMLTWGIFQPVMGRLIDRFGPKPVIAGSAALMGIAFLLSSTITQIWQFFVYYGILTAVGFAGCGSMANSVLVSRWYVRNRAVMLARSSMGMNVGQLVLLPLAGMLIAYTNFRIAFLVLGFMMLLIIVPAFLLLTKNTPQSIGQAPDGDPTSTFTPPRSAPLSEALQSRVFWLASLAFVTCGYSLYMVTIHLPKYAVDLGGALDLGGRLLGIAAAASAVSMWITGQLSKTHRKKILLIWLYAIRAMALFFLAVSAHLWQLYVVAVLYGISSMPIIPLVTGMISERFGANALGSILGSTWLLHQIFAAIGVFVGGYLRSATGNYHLSFLTSAVALIMGALLTAALREPGNMAHLRADRTC</sequence>
<dbReference type="OrthoDB" id="182417at2"/>
<evidence type="ECO:0000256" key="2">
    <source>
        <dbReference type="ARBA" id="ARBA00022448"/>
    </source>
</evidence>
<dbReference type="GO" id="GO:0022857">
    <property type="term" value="F:transmembrane transporter activity"/>
    <property type="evidence" value="ECO:0007669"/>
    <property type="project" value="InterPro"/>
</dbReference>
<dbReference type="AlphaFoldDB" id="A0A2K8N7F3"/>
<evidence type="ECO:0000259" key="7">
    <source>
        <dbReference type="PROSITE" id="PS50850"/>
    </source>
</evidence>
<dbReference type="Proteomes" id="UP000231932">
    <property type="component" value="Chromosome"/>
</dbReference>
<dbReference type="PANTHER" id="PTHR11360">
    <property type="entry name" value="MONOCARBOXYLATE TRANSPORTER"/>
    <property type="match status" value="1"/>
</dbReference>
<keyword evidence="4 6" id="KW-1133">Transmembrane helix</keyword>
<evidence type="ECO:0000313" key="8">
    <source>
        <dbReference type="EMBL" id="ATY84520.1"/>
    </source>
</evidence>
<dbReference type="EMBL" id="CP024955">
    <property type="protein sequence ID" value="ATY84520.1"/>
    <property type="molecule type" value="Genomic_DNA"/>
</dbReference>
<feature type="transmembrane region" description="Helical" evidence="6">
    <location>
        <begin position="38"/>
        <end position="64"/>
    </location>
</feature>
<dbReference type="PANTHER" id="PTHR11360:SF284">
    <property type="entry name" value="EG:103B4.3 PROTEIN-RELATED"/>
    <property type="match status" value="1"/>
</dbReference>
<dbReference type="PROSITE" id="PS50850">
    <property type="entry name" value="MFS"/>
    <property type="match status" value="1"/>
</dbReference>
<dbReference type="Gene3D" id="1.20.1250.20">
    <property type="entry name" value="MFS general substrate transporter like domains"/>
    <property type="match status" value="1"/>
</dbReference>
<keyword evidence="5 6" id="KW-0472">Membrane</keyword>
<evidence type="ECO:0000256" key="1">
    <source>
        <dbReference type="ARBA" id="ARBA00004651"/>
    </source>
</evidence>
<dbReference type="KEGG" id="kyr:CVV65_05745"/>
<keyword evidence="3 6" id="KW-0812">Transmembrane</keyword>
<dbReference type="SUPFAM" id="SSF103473">
    <property type="entry name" value="MFS general substrate transporter"/>
    <property type="match status" value="1"/>
</dbReference>
<evidence type="ECO:0000256" key="6">
    <source>
        <dbReference type="SAM" id="Phobius"/>
    </source>
</evidence>
<keyword evidence="9" id="KW-1185">Reference proteome</keyword>
<organism evidence="8 9">
    <name type="scientific">Kyrpidia spormannii</name>
    <dbReference type="NCBI Taxonomy" id="2055160"/>
    <lineage>
        <taxon>Bacteria</taxon>
        <taxon>Bacillati</taxon>
        <taxon>Bacillota</taxon>
        <taxon>Bacilli</taxon>
        <taxon>Bacillales</taxon>
        <taxon>Alicyclobacillaceae</taxon>
        <taxon>Kyrpidia</taxon>
    </lineage>
</organism>
<feature type="transmembrane region" description="Helical" evidence="6">
    <location>
        <begin position="165"/>
        <end position="185"/>
    </location>
</feature>
<gene>
    <name evidence="8" type="ORF">CVV65_05745</name>
</gene>
<feature type="transmembrane region" description="Helical" evidence="6">
    <location>
        <begin position="256"/>
        <end position="274"/>
    </location>
</feature>
<feature type="transmembrane region" description="Helical" evidence="6">
    <location>
        <begin position="141"/>
        <end position="159"/>
    </location>
</feature>
<dbReference type="RefSeq" id="WP_100667339.1">
    <property type="nucleotide sequence ID" value="NZ_CP024955.1"/>
</dbReference>
<evidence type="ECO:0000256" key="3">
    <source>
        <dbReference type="ARBA" id="ARBA00022692"/>
    </source>
</evidence>
<evidence type="ECO:0000256" key="4">
    <source>
        <dbReference type="ARBA" id="ARBA00022989"/>
    </source>
</evidence>
<feature type="domain" description="Major facilitator superfamily (MFS) profile" evidence="7">
    <location>
        <begin position="9"/>
        <end position="400"/>
    </location>
</feature>
<dbReference type="InterPro" id="IPR050327">
    <property type="entry name" value="Proton-linked_MCT"/>
</dbReference>